<evidence type="ECO:0000259" key="2">
    <source>
        <dbReference type="Pfam" id="PF25000"/>
    </source>
</evidence>
<dbReference type="InterPro" id="IPR027417">
    <property type="entry name" value="P-loop_NTPase"/>
</dbReference>
<keyword evidence="4" id="KW-1185">Reference proteome</keyword>
<dbReference type="Proteomes" id="UP000295136">
    <property type="component" value="Unassembled WGS sequence"/>
</dbReference>
<proteinExistence type="predicted"/>
<evidence type="ECO:0000313" key="4">
    <source>
        <dbReference type="Proteomes" id="UP000295136"/>
    </source>
</evidence>
<protein>
    <submittedName>
        <fullName evidence="3">Tetratricopeptide repeat protein</fullName>
    </submittedName>
</protein>
<evidence type="ECO:0000259" key="1">
    <source>
        <dbReference type="Pfam" id="PF00931"/>
    </source>
</evidence>
<dbReference type="InterPro" id="IPR053137">
    <property type="entry name" value="NLR-like"/>
</dbReference>
<feature type="domain" description="DUF7779" evidence="2">
    <location>
        <begin position="279"/>
        <end position="367"/>
    </location>
</feature>
<evidence type="ECO:0000313" key="3">
    <source>
        <dbReference type="EMBL" id="TDE55838.1"/>
    </source>
</evidence>
<dbReference type="GO" id="GO:0043531">
    <property type="term" value="F:ADP binding"/>
    <property type="evidence" value="ECO:0007669"/>
    <property type="project" value="InterPro"/>
</dbReference>
<dbReference type="SUPFAM" id="SSF52540">
    <property type="entry name" value="P-loop containing nucleoside triphosphate hydrolases"/>
    <property type="match status" value="1"/>
</dbReference>
<name>A0A4R5FRN8_9ACTN</name>
<dbReference type="InterPro" id="IPR002182">
    <property type="entry name" value="NB-ARC"/>
</dbReference>
<organism evidence="3 4">
    <name type="scientific">Nonomuraea mesophila</name>
    <dbReference type="NCBI Taxonomy" id="2530382"/>
    <lineage>
        <taxon>Bacteria</taxon>
        <taxon>Bacillati</taxon>
        <taxon>Actinomycetota</taxon>
        <taxon>Actinomycetes</taxon>
        <taxon>Streptosporangiales</taxon>
        <taxon>Streptosporangiaceae</taxon>
        <taxon>Nonomuraea</taxon>
    </lineage>
</organism>
<dbReference type="Pfam" id="PF00931">
    <property type="entry name" value="NB-ARC"/>
    <property type="match status" value="1"/>
</dbReference>
<dbReference type="Gene3D" id="1.25.40.10">
    <property type="entry name" value="Tetratricopeptide repeat domain"/>
    <property type="match status" value="2"/>
</dbReference>
<dbReference type="SUPFAM" id="SSF48452">
    <property type="entry name" value="TPR-like"/>
    <property type="match status" value="2"/>
</dbReference>
<dbReference type="Pfam" id="PF13424">
    <property type="entry name" value="TPR_12"/>
    <property type="match status" value="2"/>
</dbReference>
<dbReference type="AlphaFoldDB" id="A0A4R5FRN8"/>
<dbReference type="PANTHER" id="PTHR46082:SF6">
    <property type="entry name" value="AAA+ ATPASE DOMAIN-CONTAINING PROTEIN-RELATED"/>
    <property type="match status" value="1"/>
</dbReference>
<dbReference type="Gene3D" id="3.40.50.300">
    <property type="entry name" value="P-loop containing nucleotide triphosphate hydrolases"/>
    <property type="match status" value="1"/>
</dbReference>
<dbReference type="NCBIfam" id="NF040586">
    <property type="entry name" value="FxSxx_TPR"/>
    <property type="match status" value="1"/>
</dbReference>
<comment type="caution">
    <text evidence="3">The sequence shown here is derived from an EMBL/GenBank/DDBJ whole genome shotgun (WGS) entry which is preliminary data.</text>
</comment>
<reference evidence="3 4" key="1">
    <citation type="submission" date="2019-03" db="EMBL/GenBank/DDBJ databases">
        <title>Draft genome sequences of novel Actinobacteria.</title>
        <authorList>
            <person name="Sahin N."/>
            <person name="Ay H."/>
            <person name="Saygin H."/>
        </authorList>
    </citation>
    <scope>NUCLEOTIDE SEQUENCE [LARGE SCALE GENOMIC DNA]</scope>
    <source>
        <strain evidence="3 4">6K102</strain>
    </source>
</reference>
<dbReference type="Pfam" id="PF13374">
    <property type="entry name" value="TPR_10"/>
    <property type="match status" value="2"/>
</dbReference>
<dbReference type="EMBL" id="SMLD01000026">
    <property type="protein sequence ID" value="TDE55838.1"/>
    <property type="molecule type" value="Genomic_DNA"/>
</dbReference>
<accession>A0A4R5FRN8</accession>
<dbReference type="InterPro" id="IPR056681">
    <property type="entry name" value="DUF7779"/>
</dbReference>
<gene>
    <name evidence="3" type="ORF">E1295_12915</name>
</gene>
<feature type="domain" description="NB-ARC" evidence="1">
    <location>
        <begin position="67"/>
        <end position="202"/>
    </location>
</feature>
<dbReference type="PANTHER" id="PTHR46082">
    <property type="entry name" value="ATP/GTP-BINDING PROTEIN-RELATED"/>
    <property type="match status" value="1"/>
</dbReference>
<dbReference type="InterPro" id="IPR011990">
    <property type="entry name" value="TPR-like_helical_dom_sf"/>
</dbReference>
<sequence length="854" mass="95211">MDNAFGDHSGVKRRTDVTDNAYPMAQSPKIWERVPKRNPNFTGRADLLTALRKSINTVTAVVAQPQALQGLGGVGKTQLAIEYAWQYRDHYDLVWWVSADQPLLVPSVLAGMTQALNLPPASSTGVEQATQSVLRTLESGTPYRRWLVIFDNAEEPDYIKDFIPRGPGHVLITSRNSRWSDHEPTIEVDVFRREESVAFLQRRLRTSIGEPEADLLADKLGDLPLALEQAAALLARTLMSVDEYVALLDEQTSRLLSLEKAPTYPQSMTAAWQLSVSQLEDRIPAAVEVLRCCAFFGPEPIPRDVFRRANRAVGPRLAPILSDPIELTNALSNLERLALVKVEPSTRTLQVHRLNQALLRDETSEKDRAELRHEVHLLLTGTAPSDADDTSRWPQFEELAAHLEPSGLVECTVPAVRQFALKLVRYLYVRGSYRQAQALLDEYITKWTAAGGALQPEVLMAQIQLGIVHLALARYTEAEELMSQVVDQMAETLGPEHPDTLWAKNSYAAALRGRGEFLQARELDSEVRSGYNRLHGEDDTLSLQARNNLALDYALTSEYKQARDMLLDVYLYMSSVEGVGRRPLLQMWSNLSRAVRLSGQFQVATDMAEEAYSYGVSHLGDDHPTTLSAAKDYAIALRRSGRLAEALTLMTDTHTRLHRLYDEGHADTMAAAIGLCNVLRAHGDLEEATATAQRALRHYPMIFGDDHPFTLAARINLALLLRLNGDPAAALEIDEQVLSGLTVRVGRDHDYAVSCAVNLQNDLAALGRHEDARRLGEENQRWIRTHFDEDHYISLVCAANLSHDLRATGAEAEADRLLSEVKQRFDTVMGREHPDALAMMAGERINCDFDPPPI</sequence>
<dbReference type="Pfam" id="PF25000">
    <property type="entry name" value="DUF7779"/>
    <property type="match status" value="1"/>
</dbReference>